<proteinExistence type="predicted"/>
<keyword evidence="1" id="KW-0067">ATP-binding</keyword>
<comment type="caution">
    <text evidence="1">The sequence shown here is derived from an EMBL/GenBank/DDBJ whole genome shotgun (WGS) entry which is preliminary data.</text>
</comment>
<organism evidence="1 2">
    <name type="scientific">Taklimakanibacter albus</name>
    <dbReference type="NCBI Taxonomy" id="2800327"/>
    <lineage>
        <taxon>Bacteria</taxon>
        <taxon>Pseudomonadati</taxon>
        <taxon>Pseudomonadota</taxon>
        <taxon>Alphaproteobacteria</taxon>
        <taxon>Hyphomicrobiales</taxon>
        <taxon>Aestuariivirgaceae</taxon>
        <taxon>Taklimakanibacter</taxon>
    </lineage>
</organism>
<sequence>MTMAARKILATFRDVAKSYDGRTTAVRDLNLDICEGEFLTLLGPSGSGKTSTLMMLAGFEAPSRGEIIFQGKALNALPPHQRNFGVVFQDYALFPHLTVAENLAYPLRFRATGRAETEERVGKALSMLQLDQFRDRYPRQLSGGQQQRVALGRALIFDPHLVLMDEPLGALDRQLRERMQMEIKHLHKRLGISFISVTHDQGEALTMSDRIAVFNDGTLQQIGSPQDLYETPANAFVARFIGDSNFLSGHVAAIRGDAVLVECQDGLKITARNVDCGAVGSAALISVRPERVRPGAVALGEHNHAEGSVLEHVYFGDATRIRLRVADSTEFLVKLPAGDMPSGAEVGKTIKLSWSRAHCHAFAKE</sequence>
<evidence type="ECO:0000313" key="2">
    <source>
        <dbReference type="Proteomes" id="UP000616151"/>
    </source>
</evidence>
<reference evidence="1" key="1">
    <citation type="submission" date="2021-01" db="EMBL/GenBank/DDBJ databases">
        <authorList>
            <person name="Sun Q."/>
        </authorList>
    </citation>
    <scope>NUCLEOTIDE SEQUENCE</scope>
    <source>
        <strain evidence="1">YIM B02566</strain>
    </source>
</reference>
<name>A0ACC5R8N1_9HYPH</name>
<accession>A0ACC5R8N1</accession>
<evidence type="ECO:0000313" key="1">
    <source>
        <dbReference type="EMBL" id="MBK1868953.1"/>
    </source>
</evidence>
<protein>
    <submittedName>
        <fullName evidence="1">ABC transporter ATP-binding protein</fullName>
    </submittedName>
</protein>
<dbReference type="Proteomes" id="UP000616151">
    <property type="component" value="Unassembled WGS sequence"/>
</dbReference>
<keyword evidence="2" id="KW-1185">Reference proteome</keyword>
<gene>
    <name evidence="1" type="ORF">JHL16_21520</name>
</gene>
<keyword evidence="1" id="KW-0547">Nucleotide-binding</keyword>
<dbReference type="EMBL" id="JAENHL010000007">
    <property type="protein sequence ID" value="MBK1868953.1"/>
    <property type="molecule type" value="Genomic_DNA"/>
</dbReference>